<proteinExistence type="predicted"/>
<evidence type="ECO:0000313" key="1">
    <source>
        <dbReference type="EMBL" id="MBD7977760.1"/>
    </source>
</evidence>
<reference evidence="1 2" key="1">
    <citation type="submission" date="2020-08" db="EMBL/GenBank/DDBJ databases">
        <title>A Genomic Blueprint of the Chicken Gut Microbiome.</title>
        <authorList>
            <person name="Gilroy R."/>
            <person name="Ravi A."/>
            <person name="Getino M."/>
            <person name="Pursley I."/>
            <person name="Horton D.L."/>
            <person name="Alikhan N.-F."/>
            <person name="Baker D."/>
            <person name="Gharbi K."/>
            <person name="Hall N."/>
            <person name="Watson M."/>
            <person name="Adriaenssens E.M."/>
            <person name="Foster-Nyarko E."/>
            <person name="Jarju S."/>
            <person name="Secka A."/>
            <person name="Antonio M."/>
            <person name="Oren A."/>
            <person name="Chaudhuri R."/>
            <person name="La Ragione R.M."/>
            <person name="Hildebrand F."/>
            <person name="Pallen M.J."/>
        </authorList>
    </citation>
    <scope>NUCLEOTIDE SEQUENCE [LARGE SCALE GENOMIC DNA]</scope>
    <source>
        <strain evidence="1 2">Sa2CUA2</strain>
    </source>
</reference>
<dbReference type="RefSeq" id="WP_251836537.1">
    <property type="nucleotide sequence ID" value="NZ_JACSQG010000005.1"/>
</dbReference>
<sequence length="106" mass="11794">MSRQICLTRECLGLNMRIECRICPLTGGNGLWTLLCVAGLANAQPTEIKVQGPFHGPSEAGRILDAIADNLLAQGYREDPAQPIWRLHMQAELRRLSGVSRRLAWQ</sequence>
<dbReference type="Proteomes" id="UP000611945">
    <property type="component" value="Unassembled WGS sequence"/>
</dbReference>
<name>A0ABR8TQH7_9PSED</name>
<dbReference type="Pfam" id="PF24876">
    <property type="entry name" value="PA4575"/>
    <property type="match status" value="1"/>
</dbReference>
<gene>
    <name evidence="1" type="ORF">H9642_11220</name>
</gene>
<dbReference type="EMBL" id="JACSQG010000005">
    <property type="protein sequence ID" value="MBD7977760.1"/>
    <property type="molecule type" value="Genomic_DNA"/>
</dbReference>
<comment type="caution">
    <text evidence="1">The sequence shown here is derived from an EMBL/GenBank/DDBJ whole genome shotgun (WGS) entry which is preliminary data.</text>
</comment>
<protein>
    <submittedName>
        <fullName evidence="1">Uncharacterized protein</fullName>
    </submittedName>
</protein>
<keyword evidence="2" id="KW-1185">Reference proteome</keyword>
<evidence type="ECO:0000313" key="2">
    <source>
        <dbReference type="Proteomes" id="UP000611945"/>
    </source>
</evidence>
<dbReference type="InterPro" id="IPR056903">
    <property type="entry name" value="PA4575-like"/>
</dbReference>
<accession>A0ABR8TQH7</accession>
<organism evidence="1 2">
    <name type="scientific">Serpens gallinarum</name>
    <dbReference type="NCBI Taxonomy" id="2763075"/>
    <lineage>
        <taxon>Bacteria</taxon>
        <taxon>Pseudomonadati</taxon>
        <taxon>Pseudomonadota</taxon>
        <taxon>Gammaproteobacteria</taxon>
        <taxon>Pseudomonadales</taxon>
        <taxon>Pseudomonadaceae</taxon>
        <taxon>Pseudomonas</taxon>
    </lineage>
</organism>